<dbReference type="Proteomes" id="UP001595957">
    <property type="component" value="Unassembled WGS sequence"/>
</dbReference>
<dbReference type="PROSITE" id="PS50977">
    <property type="entry name" value="HTH_TETR_2"/>
    <property type="match status" value="1"/>
</dbReference>
<keyword evidence="2 4" id="KW-0238">DNA-binding</keyword>
<dbReference type="PRINTS" id="PR00455">
    <property type="entry name" value="HTHTETR"/>
</dbReference>
<dbReference type="Pfam" id="PF21351">
    <property type="entry name" value="TetR_C_41"/>
    <property type="match status" value="1"/>
</dbReference>
<name>A0ABV9F6M8_9SPHN</name>
<evidence type="ECO:0000256" key="2">
    <source>
        <dbReference type="ARBA" id="ARBA00023125"/>
    </source>
</evidence>
<dbReference type="InterPro" id="IPR050109">
    <property type="entry name" value="HTH-type_TetR-like_transc_reg"/>
</dbReference>
<keyword evidence="3" id="KW-0804">Transcription</keyword>
<comment type="caution">
    <text evidence="7">The sequence shown here is derived from an EMBL/GenBank/DDBJ whole genome shotgun (WGS) entry which is preliminary data.</text>
</comment>
<feature type="DNA-binding region" description="H-T-H motif" evidence="4">
    <location>
        <begin position="52"/>
        <end position="71"/>
    </location>
</feature>
<protein>
    <submittedName>
        <fullName evidence="7">TetR/AcrR family transcriptional regulator</fullName>
    </submittedName>
</protein>
<evidence type="ECO:0000256" key="3">
    <source>
        <dbReference type="ARBA" id="ARBA00023163"/>
    </source>
</evidence>
<feature type="region of interest" description="Disordered" evidence="5">
    <location>
        <begin position="1"/>
        <end position="31"/>
    </location>
</feature>
<dbReference type="SUPFAM" id="SSF46689">
    <property type="entry name" value="Homeodomain-like"/>
    <property type="match status" value="1"/>
</dbReference>
<dbReference type="RefSeq" id="WP_380806088.1">
    <property type="nucleotide sequence ID" value="NZ_JBHSFZ010000058.1"/>
</dbReference>
<feature type="domain" description="HTH tetR-type" evidence="6">
    <location>
        <begin position="29"/>
        <end position="89"/>
    </location>
</feature>
<evidence type="ECO:0000256" key="5">
    <source>
        <dbReference type="SAM" id="MobiDB-lite"/>
    </source>
</evidence>
<dbReference type="EMBL" id="JBHSFZ010000058">
    <property type="protein sequence ID" value="MFC4595649.1"/>
    <property type="molecule type" value="Genomic_DNA"/>
</dbReference>
<dbReference type="Gene3D" id="1.10.357.10">
    <property type="entry name" value="Tetracycline Repressor, domain 2"/>
    <property type="match status" value="1"/>
</dbReference>
<keyword evidence="1" id="KW-0805">Transcription regulation</keyword>
<reference evidence="8" key="1">
    <citation type="journal article" date="2019" name="Int. J. Syst. Evol. Microbiol.">
        <title>The Global Catalogue of Microorganisms (GCM) 10K type strain sequencing project: providing services to taxonomists for standard genome sequencing and annotation.</title>
        <authorList>
            <consortium name="The Broad Institute Genomics Platform"/>
            <consortium name="The Broad Institute Genome Sequencing Center for Infectious Disease"/>
            <person name="Wu L."/>
            <person name="Ma J."/>
        </authorList>
    </citation>
    <scope>NUCLEOTIDE SEQUENCE [LARGE SCALE GENOMIC DNA]</scope>
    <source>
        <strain evidence="8">NBRC 103632</strain>
    </source>
</reference>
<proteinExistence type="predicted"/>
<organism evidence="7 8">
    <name type="scientific">Sphingobium tyrosinilyticum</name>
    <dbReference type="NCBI Taxonomy" id="2715436"/>
    <lineage>
        <taxon>Bacteria</taxon>
        <taxon>Pseudomonadati</taxon>
        <taxon>Pseudomonadota</taxon>
        <taxon>Alphaproteobacteria</taxon>
        <taxon>Sphingomonadales</taxon>
        <taxon>Sphingomonadaceae</taxon>
        <taxon>Sphingobium</taxon>
    </lineage>
</organism>
<sequence>MEEMEKSSKLNGVMSKRGGTQATQRARAEETRTVLLQTGRRMFGEIGFHGSGTVALVKQAKVTSGALYHHFPDKKALFEAVFLDVLIELQGAAEAEARNKLTRWDRILSAFDNYLSMVESSREFQQIVLIEGPAVLGWVHWRDLVSKHVTARITKTLHLLMEDGAIEEQPAEPIANLLQGALNEAALSIAHAPNPHRAKTDVSSAFKRMLAGLRC</sequence>
<evidence type="ECO:0000259" key="6">
    <source>
        <dbReference type="PROSITE" id="PS50977"/>
    </source>
</evidence>
<dbReference type="InterPro" id="IPR049484">
    <property type="entry name" value="Rv0078-like_C"/>
</dbReference>
<dbReference type="PANTHER" id="PTHR30055">
    <property type="entry name" value="HTH-TYPE TRANSCRIPTIONAL REGULATOR RUTR"/>
    <property type="match status" value="1"/>
</dbReference>
<dbReference type="PANTHER" id="PTHR30055:SF234">
    <property type="entry name" value="HTH-TYPE TRANSCRIPTIONAL REGULATOR BETI"/>
    <property type="match status" value="1"/>
</dbReference>
<evidence type="ECO:0000256" key="4">
    <source>
        <dbReference type="PROSITE-ProRule" id="PRU00335"/>
    </source>
</evidence>
<evidence type="ECO:0000256" key="1">
    <source>
        <dbReference type="ARBA" id="ARBA00023015"/>
    </source>
</evidence>
<dbReference type="InterPro" id="IPR001647">
    <property type="entry name" value="HTH_TetR"/>
</dbReference>
<evidence type="ECO:0000313" key="7">
    <source>
        <dbReference type="EMBL" id="MFC4595649.1"/>
    </source>
</evidence>
<evidence type="ECO:0000313" key="8">
    <source>
        <dbReference type="Proteomes" id="UP001595957"/>
    </source>
</evidence>
<keyword evidence="8" id="KW-1185">Reference proteome</keyword>
<accession>A0ABV9F6M8</accession>
<gene>
    <name evidence="7" type="ORF">ACFO3E_15905</name>
</gene>
<dbReference type="Pfam" id="PF00440">
    <property type="entry name" value="TetR_N"/>
    <property type="match status" value="1"/>
</dbReference>
<dbReference type="InterPro" id="IPR009057">
    <property type="entry name" value="Homeodomain-like_sf"/>
</dbReference>